<evidence type="ECO:0000313" key="7">
    <source>
        <dbReference type="Proteomes" id="UP000799777"/>
    </source>
</evidence>
<dbReference type="PANTHER" id="PTHR47447">
    <property type="entry name" value="OS03G0856100 PROTEIN"/>
    <property type="match status" value="1"/>
</dbReference>
<dbReference type="Gene3D" id="1.25.40.10">
    <property type="entry name" value="Tetratricopeptide repeat domain"/>
    <property type="match status" value="2"/>
</dbReference>
<name>A0A9P4H0H1_9PLEO</name>
<evidence type="ECO:0000256" key="3">
    <source>
        <dbReference type="ARBA" id="ARBA00044493"/>
    </source>
</evidence>
<comment type="subunit">
    <text evidence="4">Binds to mitochondrial small subunit 15S rRNA.</text>
</comment>
<evidence type="ECO:0008006" key="8">
    <source>
        <dbReference type="Google" id="ProtNLM"/>
    </source>
</evidence>
<reference evidence="6" key="1">
    <citation type="journal article" date="2020" name="Stud. Mycol.">
        <title>101 Dothideomycetes genomes: a test case for predicting lifestyles and emergence of pathogens.</title>
        <authorList>
            <person name="Haridas S."/>
            <person name="Albert R."/>
            <person name="Binder M."/>
            <person name="Bloem J."/>
            <person name="Labutti K."/>
            <person name="Salamov A."/>
            <person name="Andreopoulos B."/>
            <person name="Baker S."/>
            <person name="Barry K."/>
            <person name="Bills G."/>
            <person name="Bluhm B."/>
            <person name="Cannon C."/>
            <person name="Castanera R."/>
            <person name="Culley D."/>
            <person name="Daum C."/>
            <person name="Ezra D."/>
            <person name="Gonzalez J."/>
            <person name="Henrissat B."/>
            <person name="Kuo A."/>
            <person name="Liang C."/>
            <person name="Lipzen A."/>
            <person name="Lutzoni F."/>
            <person name="Magnuson J."/>
            <person name="Mondo S."/>
            <person name="Nolan M."/>
            <person name="Ohm R."/>
            <person name="Pangilinan J."/>
            <person name="Park H.-J."/>
            <person name="Ramirez L."/>
            <person name="Alfaro M."/>
            <person name="Sun H."/>
            <person name="Tritt A."/>
            <person name="Yoshinaga Y."/>
            <person name="Zwiers L.-H."/>
            <person name="Turgeon B."/>
            <person name="Goodwin S."/>
            <person name="Spatafora J."/>
            <person name="Crous P."/>
            <person name="Grigoriev I."/>
        </authorList>
    </citation>
    <scope>NUCLEOTIDE SEQUENCE</scope>
    <source>
        <strain evidence="6">CBS 110217</strain>
    </source>
</reference>
<keyword evidence="7" id="KW-1185">Reference proteome</keyword>
<evidence type="ECO:0000256" key="2">
    <source>
        <dbReference type="ARBA" id="ARBA00022737"/>
    </source>
</evidence>
<evidence type="ECO:0000256" key="5">
    <source>
        <dbReference type="PROSITE-ProRule" id="PRU00708"/>
    </source>
</evidence>
<comment type="similarity">
    <text evidence="1">Belongs to the CCM1 family.</text>
</comment>
<organism evidence="6 7">
    <name type="scientific">Setomelanomma holmii</name>
    <dbReference type="NCBI Taxonomy" id="210430"/>
    <lineage>
        <taxon>Eukaryota</taxon>
        <taxon>Fungi</taxon>
        <taxon>Dikarya</taxon>
        <taxon>Ascomycota</taxon>
        <taxon>Pezizomycotina</taxon>
        <taxon>Dothideomycetes</taxon>
        <taxon>Pleosporomycetidae</taxon>
        <taxon>Pleosporales</taxon>
        <taxon>Pleosporineae</taxon>
        <taxon>Phaeosphaeriaceae</taxon>
        <taxon>Setomelanomma</taxon>
    </lineage>
</organism>
<accession>A0A9P4H0H1</accession>
<dbReference type="InterPro" id="IPR002885">
    <property type="entry name" value="PPR_rpt"/>
</dbReference>
<dbReference type="Pfam" id="PF13041">
    <property type="entry name" value="PPR_2"/>
    <property type="match status" value="1"/>
</dbReference>
<evidence type="ECO:0000256" key="4">
    <source>
        <dbReference type="ARBA" id="ARBA00044511"/>
    </source>
</evidence>
<dbReference type="Proteomes" id="UP000799777">
    <property type="component" value="Unassembled WGS sequence"/>
</dbReference>
<evidence type="ECO:0000256" key="1">
    <source>
        <dbReference type="ARBA" id="ARBA00006192"/>
    </source>
</evidence>
<sequence>MQSAGKYGLASQRAEYLECVFLSGAQEAALDEWEKSLADMKQDPFQQLIPEYFETGARLYALADNPDRARQHMDQLFESNPRWRRTVMLTVLRAHTSSQDDKHRHAAQGIYNQLKERKGSEMNLQDYDACLVGFLEARDLRLAKQVFRDMIKAGYLATTGTEESVEEVLKRLHSLYRLGTDISAMTSIALDSITVLPLAYHAHIFGDWMKSAVTQQAPEAAAQILDMMIQRGHEPETFHFNMLLEALLRTKEDPSILKAENIGWRMIDEARKSNKMDEKMPSTATQISLKFALPRQADSGTPSTVPAADVTTFALVMHHHGKKLQWEHVDYLSRQFRDSAVKPNTTIMNVLIDNKCRQGAYAEAWQIYQKLTKRDVFPNGATFRHLWKTLRLALSDHATRNDPNLPTPRELLKETNEWWTMCRSRYDAERFRIGLAGSDHGAITALIMHCFSYTSDLAGSLVALHVLRHRFDIFPTDKAAEYLQRQMAWVDMARESESKRYEYFHSRSNKRNTERIARVYGILLQRRLDRMRLAEDYDPESMTDEEIGDVGLNLLSEFVRVVLKRSYPPEVVEAMIDAAKAVVGVEGMTTGDMDAFEVA</sequence>
<dbReference type="OrthoDB" id="185373at2759"/>
<comment type="caution">
    <text evidence="6">The sequence shown here is derived from an EMBL/GenBank/DDBJ whole genome shotgun (WGS) entry which is preliminary data.</text>
</comment>
<comment type="function">
    <text evidence="3">Regulates mitochondrial small subunit maturation by controlling 15S rRNA 5'-end processing. Localizes to the 5' precursor of the 15S rRNA in a position that is subsequently occupied by mS47 in the mature yeast mtSSU. Uses structure and sequence-specific RNA recognition, binding to a single-stranded region of the precursor and specifically recognizing bases -6 to -1. The exchange of Ccm1 for mS47 is coupled to the irreversible removal of precursor rRNA that is accompanied by conformational changes of the mitoribosomal proteins uS5m and mS26. These conformational changes signal completion of 5'-end rRNA processing through protection of the mature 5'-end of the 15S rRNA and stabilization of mS47. The removal of the 5' precursor together with the dissociation of Ccm1 may be catalyzed by the 5'-3' exoribonuclease Pet127. Involved in the specific removal of group I introns in mitochondrial encoded transcripts.</text>
</comment>
<dbReference type="PROSITE" id="PS51375">
    <property type="entry name" value="PPR"/>
    <property type="match status" value="1"/>
</dbReference>
<protein>
    <recommendedName>
        <fullName evidence="8">Pentatricopeptide repeat-containing protein</fullName>
    </recommendedName>
</protein>
<dbReference type="EMBL" id="ML978251">
    <property type="protein sequence ID" value="KAF2026018.1"/>
    <property type="molecule type" value="Genomic_DNA"/>
</dbReference>
<evidence type="ECO:0000313" key="6">
    <source>
        <dbReference type="EMBL" id="KAF2026018.1"/>
    </source>
</evidence>
<dbReference type="PANTHER" id="PTHR47447:SF17">
    <property type="entry name" value="OS12G0638900 PROTEIN"/>
    <property type="match status" value="1"/>
</dbReference>
<dbReference type="AlphaFoldDB" id="A0A9P4H0H1"/>
<keyword evidence="2" id="KW-0677">Repeat</keyword>
<gene>
    <name evidence="6" type="ORF">EK21DRAFT_75034</name>
</gene>
<dbReference type="InterPro" id="IPR011990">
    <property type="entry name" value="TPR-like_helical_dom_sf"/>
</dbReference>
<feature type="repeat" description="PPR" evidence="5">
    <location>
        <begin position="344"/>
        <end position="378"/>
    </location>
</feature>
<proteinExistence type="inferred from homology"/>